<organism evidence="1">
    <name type="scientific">Macaca fascicularis</name>
    <name type="common">Crab-eating macaque</name>
    <name type="synonym">Cynomolgus monkey</name>
    <dbReference type="NCBI Taxonomy" id="9541"/>
    <lineage>
        <taxon>Eukaryota</taxon>
        <taxon>Metazoa</taxon>
        <taxon>Chordata</taxon>
        <taxon>Craniata</taxon>
        <taxon>Vertebrata</taxon>
        <taxon>Euteleostomi</taxon>
        <taxon>Mammalia</taxon>
        <taxon>Eutheria</taxon>
        <taxon>Euarchontoglires</taxon>
        <taxon>Primates</taxon>
        <taxon>Haplorrhini</taxon>
        <taxon>Catarrhini</taxon>
        <taxon>Cercopithecidae</taxon>
        <taxon>Cercopithecinae</taxon>
        <taxon>Macaca</taxon>
    </lineage>
</organism>
<reference evidence="1" key="1">
    <citation type="journal article" date="2005" name="Mol. Biol. Evol.">
        <title>Substitution rate and structural divergence of 5'UTR evolution: comparative analysis between human and cynomolgus monkey cDNAs.</title>
        <authorList>
            <person name="Osada N."/>
            <person name="Hirata M."/>
            <person name="Tanuma R."/>
            <person name="Kusuda J."/>
            <person name="Hida M."/>
            <person name="Suzuki Y."/>
            <person name="Sugano S."/>
            <person name="Gojobori T."/>
            <person name="Shen C.K."/>
            <person name="Wu C.I."/>
            <person name="Hashimoto K."/>
        </authorList>
    </citation>
    <scope>NUCLEOTIDE SEQUENCE</scope>
</reference>
<protein>
    <submittedName>
        <fullName evidence="1">Testis cDNA clone: QtsA-13312, similar to human hypothetical gene supported by BX641130 (LOC400942)</fullName>
    </submittedName>
</protein>
<name>Q4R3Y2_MACFA</name>
<accession>Q4R3Y2</accession>
<sequence length="80" mass="9424">MFIAALFTIAKTWNQPKCPSVTDWIKKMWHIYTMEYYAAIKKDEFVFFVGTCMQLETIILSKLLQEQKTKHRTFSLIGGN</sequence>
<reference evidence="1" key="2">
    <citation type="submission" date="2005-06" db="EMBL/GenBank/DDBJ databases">
        <title>DNA sequences of macaque genes expressed in brain or testis and its evolutionary implications.</title>
        <authorList>
            <consortium name="International consortium for macaque cDNA sequencing and analysis"/>
        </authorList>
    </citation>
    <scope>NUCLEOTIDE SEQUENCE</scope>
</reference>
<proteinExistence type="evidence at transcript level"/>
<evidence type="ECO:0000313" key="1">
    <source>
        <dbReference type="EMBL" id="BAE02184.1"/>
    </source>
</evidence>
<dbReference type="EMBL" id="AB179133">
    <property type="protein sequence ID" value="BAE02184.1"/>
    <property type="molecule type" value="mRNA"/>
</dbReference>
<dbReference type="AlphaFoldDB" id="Q4R3Y2"/>